<accession>A0A7X9RJR1</accession>
<name>A0A7X9RJR1_9ENTE</name>
<protein>
    <recommendedName>
        <fullName evidence="3">Phage protein</fullName>
    </recommendedName>
</protein>
<gene>
    <name evidence="1" type="ORF">HF857_09575</name>
</gene>
<comment type="caution">
    <text evidence="1">The sequence shown here is derived from an EMBL/GenBank/DDBJ whole genome shotgun (WGS) entry which is preliminary data.</text>
</comment>
<evidence type="ECO:0008006" key="3">
    <source>
        <dbReference type="Google" id="ProtNLM"/>
    </source>
</evidence>
<proteinExistence type="predicted"/>
<dbReference type="RefSeq" id="WP_168931610.1">
    <property type="nucleotide sequence ID" value="NZ_JABAFV010000018.1"/>
</dbReference>
<dbReference type="AlphaFoldDB" id="A0A7X9RJR1"/>
<evidence type="ECO:0000313" key="1">
    <source>
        <dbReference type="EMBL" id="NME50460.1"/>
    </source>
</evidence>
<dbReference type="EMBL" id="JABAFV010000018">
    <property type="protein sequence ID" value="NME50460.1"/>
    <property type="molecule type" value="Genomic_DNA"/>
</dbReference>
<reference evidence="1 2" key="1">
    <citation type="submission" date="2020-04" db="EMBL/GenBank/DDBJ databases">
        <authorList>
            <person name="Hitch T.C.A."/>
            <person name="Wylensek D."/>
            <person name="Clavel T."/>
        </authorList>
    </citation>
    <scope>NUCLEOTIDE SEQUENCE [LARGE SCALE GENOMIC DNA]</scope>
    <source>
        <strain evidence="1 2">WCA-380-WT-3C</strain>
    </source>
</reference>
<sequence>MNKSDLEYYHKQLTQAIDKLATLADFDESTKCIEWKDGKEIHLNKYEVVRNTVKEVIDELEVIEIACFTELER</sequence>
<organism evidence="1 2">
    <name type="scientific">Enterococcus cecorum</name>
    <dbReference type="NCBI Taxonomy" id="44008"/>
    <lineage>
        <taxon>Bacteria</taxon>
        <taxon>Bacillati</taxon>
        <taxon>Bacillota</taxon>
        <taxon>Bacilli</taxon>
        <taxon>Lactobacillales</taxon>
        <taxon>Enterococcaceae</taxon>
        <taxon>Enterococcus</taxon>
    </lineage>
</organism>
<evidence type="ECO:0000313" key="2">
    <source>
        <dbReference type="Proteomes" id="UP000588071"/>
    </source>
</evidence>
<dbReference type="Proteomes" id="UP000588071">
    <property type="component" value="Unassembled WGS sequence"/>
</dbReference>